<dbReference type="PANTHER" id="PTHR43479">
    <property type="entry name" value="ACREF/ENVCD OPERON REPRESSOR-RELATED"/>
    <property type="match status" value="1"/>
</dbReference>
<dbReference type="EMBL" id="AZDX01000016">
    <property type="protein sequence ID" value="KRL06678.1"/>
    <property type="molecule type" value="Genomic_DNA"/>
</dbReference>
<feature type="domain" description="HTH tetR-type" evidence="3">
    <location>
        <begin position="8"/>
        <end position="68"/>
    </location>
</feature>
<dbReference type="Pfam" id="PF00440">
    <property type="entry name" value="TetR_N"/>
    <property type="match status" value="1"/>
</dbReference>
<evidence type="ECO:0000313" key="5">
    <source>
        <dbReference type="Proteomes" id="UP000051448"/>
    </source>
</evidence>
<reference evidence="4 5" key="1">
    <citation type="journal article" date="2015" name="Genome Announc.">
        <title>Expanding the biotechnology potential of lactobacilli through comparative genomics of 213 strains and associated genera.</title>
        <authorList>
            <person name="Sun Z."/>
            <person name="Harris H.M."/>
            <person name="McCann A."/>
            <person name="Guo C."/>
            <person name="Argimon S."/>
            <person name="Zhang W."/>
            <person name="Yang X."/>
            <person name="Jeffery I.B."/>
            <person name="Cooney J.C."/>
            <person name="Kagawa T.F."/>
            <person name="Liu W."/>
            <person name="Song Y."/>
            <person name="Salvetti E."/>
            <person name="Wrobel A."/>
            <person name="Rasinkangas P."/>
            <person name="Parkhill J."/>
            <person name="Rea M.C."/>
            <person name="O'Sullivan O."/>
            <person name="Ritari J."/>
            <person name="Douillard F.P."/>
            <person name="Paul Ross R."/>
            <person name="Yang R."/>
            <person name="Briner A.E."/>
            <person name="Felis G.E."/>
            <person name="de Vos W.M."/>
            <person name="Barrangou R."/>
            <person name="Klaenhammer T.R."/>
            <person name="Caufield P.W."/>
            <person name="Cui Y."/>
            <person name="Zhang H."/>
            <person name="O'Toole P.W."/>
        </authorList>
    </citation>
    <scope>NUCLEOTIDE SEQUENCE [LARGE SCALE GENOMIC DNA]</scope>
    <source>
        <strain evidence="4 5">DSM 19519</strain>
    </source>
</reference>
<evidence type="ECO:0000313" key="4">
    <source>
        <dbReference type="EMBL" id="KRL06678.1"/>
    </source>
</evidence>
<name>A0A0R1MFE7_9LACO</name>
<gene>
    <name evidence="4" type="ORF">FC92_GL000465</name>
</gene>
<dbReference type="PROSITE" id="PS50977">
    <property type="entry name" value="HTH_TETR_2"/>
    <property type="match status" value="1"/>
</dbReference>
<feature type="DNA-binding region" description="H-T-H motif" evidence="2">
    <location>
        <begin position="31"/>
        <end position="50"/>
    </location>
</feature>
<sequence>MKRAQQKIQTRKNLFQAAIELFNCTGVEKTKISDIAKKADVSTGTFYVHFKSKEEIISAIYYEDFNNYMCNKIQEVIQLNLDWKKTLLKIGIFELDFTKKVGLEVTTIAFVANLQANMSTPGNHSKKRIFSNEIKKITDRFSNNNLAYQEFESIIRGVMLTWCFSNGKIDIIKLGNSLLEKYMNNL</sequence>
<keyword evidence="1 2" id="KW-0238">DNA-binding</keyword>
<dbReference type="PRINTS" id="PR00455">
    <property type="entry name" value="HTHTETR"/>
</dbReference>
<dbReference type="AlphaFoldDB" id="A0A0R1MFE7"/>
<dbReference type="PANTHER" id="PTHR43479:SF11">
    <property type="entry name" value="ACREF_ENVCD OPERON REPRESSOR-RELATED"/>
    <property type="match status" value="1"/>
</dbReference>
<proteinExistence type="predicted"/>
<dbReference type="GO" id="GO:0003677">
    <property type="term" value="F:DNA binding"/>
    <property type="evidence" value="ECO:0007669"/>
    <property type="project" value="UniProtKB-UniRule"/>
</dbReference>
<dbReference type="STRING" id="1423759.FC92_GL000465"/>
<evidence type="ECO:0000256" key="2">
    <source>
        <dbReference type="PROSITE-ProRule" id="PRU00335"/>
    </source>
</evidence>
<dbReference type="RefSeq" id="WP_057869590.1">
    <property type="nucleotide sequence ID" value="NZ_AZDX01000016.1"/>
</dbReference>
<dbReference type="GeneID" id="98311073"/>
<organism evidence="4 5">
    <name type="scientific">Liquorilactobacillus hordei DSM 19519</name>
    <dbReference type="NCBI Taxonomy" id="1423759"/>
    <lineage>
        <taxon>Bacteria</taxon>
        <taxon>Bacillati</taxon>
        <taxon>Bacillota</taxon>
        <taxon>Bacilli</taxon>
        <taxon>Lactobacillales</taxon>
        <taxon>Lactobacillaceae</taxon>
        <taxon>Liquorilactobacillus</taxon>
    </lineage>
</organism>
<dbReference type="Gene3D" id="1.10.357.10">
    <property type="entry name" value="Tetracycline Repressor, domain 2"/>
    <property type="match status" value="1"/>
</dbReference>
<dbReference type="InterPro" id="IPR050624">
    <property type="entry name" value="HTH-type_Tx_Regulator"/>
</dbReference>
<evidence type="ECO:0000259" key="3">
    <source>
        <dbReference type="PROSITE" id="PS50977"/>
    </source>
</evidence>
<dbReference type="Proteomes" id="UP000051448">
    <property type="component" value="Unassembled WGS sequence"/>
</dbReference>
<dbReference type="PATRIC" id="fig|1423759.3.peg.502"/>
<dbReference type="InterPro" id="IPR009057">
    <property type="entry name" value="Homeodomain-like_sf"/>
</dbReference>
<accession>A0A0R1MFE7</accession>
<dbReference type="InterPro" id="IPR001647">
    <property type="entry name" value="HTH_TetR"/>
</dbReference>
<evidence type="ECO:0000256" key="1">
    <source>
        <dbReference type="ARBA" id="ARBA00023125"/>
    </source>
</evidence>
<protein>
    <recommendedName>
        <fullName evidence="3">HTH tetR-type domain-containing protein</fullName>
    </recommendedName>
</protein>
<dbReference type="OrthoDB" id="9812993at2"/>
<dbReference type="SUPFAM" id="SSF46689">
    <property type="entry name" value="Homeodomain-like"/>
    <property type="match status" value="1"/>
</dbReference>
<keyword evidence="5" id="KW-1185">Reference proteome</keyword>
<comment type="caution">
    <text evidence="4">The sequence shown here is derived from an EMBL/GenBank/DDBJ whole genome shotgun (WGS) entry which is preliminary data.</text>
</comment>